<comment type="caution">
    <text evidence="9">The sequence shown here is derived from an EMBL/GenBank/DDBJ whole genome shotgun (WGS) entry which is preliminary data.</text>
</comment>
<dbReference type="Proteomes" id="UP001367676">
    <property type="component" value="Unassembled WGS sequence"/>
</dbReference>
<feature type="compositionally biased region" description="Basic and acidic residues" evidence="7">
    <location>
        <begin position="307"/>
        <end position="325"/>
    </location>
</feature>
<feature type="DNA-binding region" description="Homeobox" evidence="5">
    <location>
        <begin position="2393"/>
        <end position="2452"/>
    </location>
</feature>
<keyword evidence="3 5" id="KW-0371">Homeobox</keyword>
<feature type="compositionally biased region" description="Polar residues" evidence="7">
    <location>
        <begin position="2942"/>
        <end position="2959"/>
    </location>
</feature>
<feature type="domain" description="Homeobox" evidence="8">
    <location>
        <begin position="3099"/>
        <end position="3159"/>
    </location>
</feature>
<evidence type="ECO:0000313" key="9">
    <source>
        <dbReference type="EMBL" id="KAK7573661.1"/>
    </source>
</evidence>
<dbReference type="PANTHER" id="PTHR15467">
    <property type="entry name" value="ZINC-FINGERS AND HOMEOBOXES RELATED"/>
    <property type="match status" value="1"/>
</dbReference>
<evidence type="ECO:0000256" key="2">
    <source>
        <dbReference type="ARBA" id="ARBA00023125"/>
    </source>
</evidence>
<dbReference type="PANTHER" id="PTHR15467:SF9">
    <property type="entry name" value="HOMEOBOX DOMAIN-CONTAINING PROTEIN"/>
    <property type="match status" value="1"/>
</dbReference>
<keyword evidence="10" id="KW-1185">Reference proteome</keyword>
<comment type="subcellular location">
    <subcellularLocation>
        <location evidence="1 5 6">Nucleus</location>
    </subcellularLocation>
</comment>
<feature type="domain" description="Homeobox" evidence="8">
    <location>
        <begin position="2090"/>
        <end position="2152"/>
    </location>
</feature>
<feature type="domain" description="Homeobox" evidence="8">
    <location>
        <begin position="1239"/>
        <end position="1290"/>
    </location>
</feature>
<evidence type="ECO:0000256" key="6">
    <source>
        <dbReference type="RuleBase" id="RU000682"/>
    </source>
</evidence>
<feature type="region of interest" description="Disordered" evidence="7">
    <location>
        <begin position="2942"/>
        <end position="3018"/>
    </location>
</feature>
<dbReference type="InterPro" id="IPR009057">
    <property type="entry name" value="Homeodomain-like_sf"/>
</dbReference>
<dbReference type="Pfam" id="PF00046">
    <property type="entry name" value="Homeodomain"/>
    <property type="match status" value="11"/>
</dbReference>
<keyword evidence="4 5" id="KW-0539">Nucleus</keyword>
<dbReference type="InterPro" id="IPR001356">
    <property type="entry name" value="HD"/>
</dbReference>
<feature type="compositionally biased region" description="Polar residues" evidence="7">
    <location>
        <begin position="2735"/>
        <end position="2756"/>
    </location>
</feature>
<feature type="compositionally biased region" description="Low complexity" evidence="7">
    <location>
        <begin position="2717"/>
        <end position="2734"/>
    </location>
</feature>
<feature type="domain" description="Homeobox" evidence="8">
    <location>
        <begin position="2801"/>
        <end position="2861"/>
    </location>
</feature>
<accession>A0AAN9TIV6</accession>
<feature type="region of interest" description="Disordered" evidence="7">
    <location>
        <begin position="304"/>
        <end position="325"/>
    </location>
</feature>
<feature type="region of interest" description="Disordered" evidence="7">
    <location>
        <begin position="2304"/>
        <end position="2330"/>
    </location>
</feature>
<dbReference type="GO" id="GO:0000981">
    <property type="term" value="F:DNA-binding transcription factor activity, RNA polymerase II-specific"/>
    <property type="evidence" value="ECO:0007669"/>
    <property type="project" value="TreeGrafter"/>
</dbReference>
<feature type="domain" description="Homeobox" evidence="8">
    <location>
        <begin position="2866"/>
        <end position="2920"/>
    </location>
</feature>
<feature type="region of interest" description="Disordered" evidence="7">
    <location>
        <begin position="3039"/>
        <end position="3059"/>
    </location>
</feature>
<evidence type="ECO:0000256" key="4">
    <source>
        <dbReference type="ARBA" id="ARBA00023242"/>
    </source>
</evidence>
<dbReference type="GO" id="GO:0005634">
    <property type="term" value="C:nucleus"/>
    <property type="evidence" value="ECO:0007669"/>
    <property type="project" value="UniProtKB-SubCell"/>
</dbReference>
<dbReference type="EMBL" id="JBBCAQ010000037">
    <property type="protein sequence ID" value="KAK7573661.1"/>
    <property type="molecule type" value="Genomic_DNA"/>
</dbReference>
<feature type="domain" description="Homeobox" evidence="8">
    <location>
        <begin position="2257"/>
        <end position="2295"/>
    </location>
</feature>
<gene>
    <name evidence="9" type="ORF">V9T40_010852</name>
</gene>
<feature type="domain" description="Homeobox" evidence="8">
    <location>
        <begin position="1784"/>
        <end position="1838"/>
    </location>
</feature>
<dbReference type="Gene3D" id="1.10.10.60">
    <property type="entry name" value="Homeodomain-like"/>
    <property type="match status" value="15"/>
</dbReference>
<organism evidence="9 10">
    <name type="scientific">Parthenolecanium corni</name>
    <dbReference type="NCBI Taxonomy" id="536013"/>
    <lineage>
        <taxon>Eukaryota</taxon>
        <taxon>Metazoa</taxon>
        <taxon>Ecdysozoa</taxon>
        <taxon>Arthropoda</taxon>
        <taxon>Hexapoda</taxon>
        <taxon>Insecta</taxon>
        <taxon>Pterygota</taxon>
        <taxon>Neoptera</taxon>
        <taxon>Paraneoptera</taxon>
        <taxon>Hemiptera</taxon>
        <taxon>Sternorrhyncha</taxon>
        <taxon>Coccoidea</taxon>
        <taxon>Coccidae</taxon>
        <taxon>Parthenolecanium</taxon>
    </lineage>
</organism>
<feature type="domain" description="Homeobox" evidence="8">
    <location>
        <begin position="229"/>
        <end position="291"/>
    </location>
</feature>
<keyword evidence="2 5" id="KW-0238">DNA-binding</keyword>
<evidence type="ECO:0000256" key="3">
    <source>
        <dbReference type="ARBA" id="ARBA00023155"/>
    </source>
</evidence>
<feature type="compositionally biased region" description="Basic and acidic residues" evidence="7">
    <location>
        <begin position="3085"/>
        <end position="3102"/>
    </location>
</feature>
<evidence type="ECO:0000259" key="8">
    <source>
        <dbReference type="PROSITE" id="PS50071"/>
    </source>
</evidence>
<evidence type="ECO:0000256" key="5">
    <source>
        <dbReference type="PROSITE-ProRule" id="PRU00108"/>
    </source>
</evidence>
<evidence type="ECO:0000256" key="1">
    <source>
        <dbReference type="ARBA" id="ARBA00004123"/>
    </source>
</evidence>
<feature type="DNA-binding region" description="Homeobox" evidence="5">
    <location>
        <begin position="1161"/>
        <end position="1220"/>
    </location>
</feature>
<feature type="DNA-binding region" description="Homeobox" evidence="5">
    <location>
        <begin position="2803"/>
        <end position="2862"/>
    </location>
</feature>
<dbReference type="SMART" id="SM00389">
    <property type="entry name" value="HOX"/>
    <property type="match status" value="21"/>
</dbReference>
<dbReference type="PROSITE" id="PS50071">
    <property type="entry name" value="HOMEOBOX_2"/>
    <property type="match status" value="13"/>
</dbReference>
<sequence>MYFCSAGRVLRSYVRHQFFQPTFNPSKEVGSTNRKSFVNLNAASEELGPLPKIINVSSLASSNDLKFSQSLVNFMRSTHTFFTGLSVQKRVKLLTRLKSGFPDSPNYNELAEELDVPIENMRGWLNRMKNRCKINALEEVPQSKIHLLNDEFHLSETLGEDRLLLLSHILKIEERVIQKFFDSKRDCKKNSTIPACKSSFNNAAAFGNLLIPCVRLDRCSVPLKKPVYYSDSFRRKIFTPEQLTILRDKYSRCTFLRREEAVCLAQQLSGFVTAENILSWFSKTRYRQKMRETATSTTVTIEPYSTRTREKEGTSNSPKKTELRSDHCQNKLEVPSNVETEPHSAFRSEKFGPLAAAVQNALFEEYKKSPVLSARRRNSLQASLKIQSSRIDVFFNKLSSLLRGKTENDVTKLLTSYPKVFLSKIAAEHRRSRYISVMKSQKLAKQLGTSRHVVIDWFNNARLYELLSGNRFHPIVKPSPSTLSVGHVNRRENVLNSTRARRTMQSSPAVSALNTAVNTKTRGKSEAASKKNVVRPSRVIPYSTTVREILFNAFKQSSLLSKSSLHQICSASNLSTRKVTVWFRRTRNKLTSVCSEKFIFQSEYRNLRLPPEHIVILEKEFRKHPYESEKLRDELATQLNSNRGTIRKWFANRRQYDLIIFGMPELVKMKKVKNISDSLKKSVRNVINVDSETSDSSSDAEEMATSDRIPDAQNLEVQLFPLEDIASNNSNINYHPDVDEGCALLEASSVKEEQFPKEPGSPCEVRSFLPEFCQIENCDVICQSDSVFKQRVSGSMPLSEILEPAVDNLKPSTDNEETWLSQCSLVANCNVVSMSDLCDAPELHPTQAPRVEELPYVGMEAAVISPNKTDSTEKNVAICETANTLLGELSFGQQSLLAASKPSVDFSYVCETLAATCKETSNGLASLCAMIEPSANYMKVSNFVPAAPEKLAGGQAPWFDVYKPPVNYMDVYNSVPAAPEKLSDGLVLMSDEPLTNYTENYNSVPGAPEKPSDGFVFLSAVCNPSDLELEVSGSMVAASKKLLNNWKPSPILKPIAYSMDVSDSVVTSIEEARDTLKPVPDDSKFLVDYSRVPNTVAAIPEELADGSDLLLDASESPVNHCGILTNGFVTSFDNSQLYDTNDLTISPVGKIKQSMTCSIRSPAKKPLLSPLQRKTLLLEYKKSPFLFAPKAQMLATDLNLSVRRIKLWFQKRRFKESALLASNKLVDEKIKLPGSSQFFSAFQLFVLEREFGENSELTKERLTLLCQKLKTSGEPIVAWFDERNKLERSIVHSIVGHREKRTLTKPLEELGPLPKIICVESLATSHNLKFSPTLTRFMYSQRNRFFYKLTLHKQLSLLKRLKCSAVDLNNFHDVARELDLPSDKLAGWLSTMKNKHVKKSSIEEVSQVMFEILNEEFRLSQTLHADRLLLLSHVLKMEEALITKIFISKQGSKNEPIPRSIVPPSSSNLNDFVHLLKPCVRLSRVSFFQAETADFEDEPSRKIFTTEQLMILNDKYSRLDWLDRAEADRVANQFGGHVTGSNIMSWYIRTRCQRSLSGKKPCIIEEPESSSSYREARIHPVTLAERNLLFEEYKKSPVLDSHRISVILEDLKIQSSQVHSFFKKMTVQLRRKTANGVIQLLTAYPKPFLTKITAEHRRSRYISATRSHVLVKQLGSSRRVIYDWFTNARLYELLTGNRSIPMPSSPSLKNPPKPACVTSAITRRRYDTSLYKLLYDCFKQSSHVSPSGLRHIMSRSNLTVKQIQKWFHRMRETLKFVAAKKFIFETQYRNQNVNLNQVQILEIEFEKSPYENKTTRNALVAKLGVSKQTVANWFLRRRHYELIVAAMPHLLPLPIDTTAKKPNATASDEMQDRQKLEMTSKEAPTCSPSAKPNFPPILSKIVDYSYPSSENSDEDFHPDFDDICGMLNAAPLLRYNLDSQSNVKMKPSLPSETEVVLSEKEEDNMVSLPEVAESQTSNVASSTDIIKTEVPSCLPLENSSISMREVPSSRPAACVLKQHKPSLRKLLFDRCDAPASLKITNVCSLGEERNKDVPASQQSEDEEENSAATEPMYSLPCVNLSRCSVPRKATVMDKRRRVFTNEQLVILRERFSISQKISQIDADALASQFGNEVSGYQIQNWFHNTRYPPEKYKLNKKLLLRKKNQMKRLISRPAPVVVKKTSARNVSLAPLAVRNALFMEFKKSPALTDERKKELGSTLAISPAQLDIFFRNMSASVLNKKPEDVLQQLTGQPKYLEMEAEYRRSRYMPSRNIHKLAQQLGLSSKAVSDWFKNARVYELLSHTASASSDHQNQSNSISSARQPRKKLSKDQRKTLLQEYRKEKSSFISSSKVEFLANQLNLSTKQIKTFFHKTWLKSVVSVRSQEKGDKKSVSEETDIVLSPFQLLLLEHEFAENSKMTEDRVELLTEKLKMPSRPIVAWFEERVDSYRIIEEHLSTLDQPRTGSEQATIVKQEIKLSPKLENYVTDEDEEWSLQLQAPSPEASAASTFLPTIASVESLFSKADTKLPGPSELDQGNEEVPPKRFTSDQRRVLMAWFKHVTTLCEESIQQLTNETGLEPALINWWFEKQLKNMRTYSMNGILQKLWKNWQASQLLELEKEYRKCVSPSSAQIASLCSSLNKTKIEVLSWFKHRRMYELYKIHGTNQTVDEEFERVQFIVELKDLDVVLPAIYSNSDVDWFHNARLLELLSRNRPSSASRSAAVVNPPSPVASSSTMSTDVWPSEMNHSLDSSSTVSAPGEGSLPDTNDVTKFLVRTFNITENEARSWLTIDSQNMDVSSATEKSPVKARIGTSERKVLFNTFRRSPLLTPASIAEIKSQSTLSDQQIKTWFYNMRKRLSSTSTRLLLSENQNENLTEEQIQTLEGEFQKQPYEEEETKNILAKKLKMSKLAIIKWFANRRDYELIKQSQPDTSSIPLASQVSQTVPNGNQDSGIRSNVSKILPIKTNDTEESAIMEASNEDSCNSEADWSYNEPQCPLPFSTSPPNSDGDVGSAKRVRDLSEKVAATAAGSWKISDEGGRDAFRVKNPPSLELESKTSSVARDILSPSPFQQVPVSVEHVPSNSSREHISSKDDSNQKPEARTKKLVLSAAQRSILNIEFKVNPQCSTERVEFLASSLNLSVRVIISWFKWRQAKMDAKKIAQQMKTRQDHLQREK</sequence>
<feature type="DNA-binding region" description="Homeobox" evidence="5">
    <location>
        <begin position="2092"/>
        <end position="2153"/>
    </location>
</feature>
<feature type="DNA-binding region" description="Homeobox" evidence="5">
    <location>
        <begin position="2320"/>
        <end position="2381"/>
    </location>
</feature>
<name>A0AAN9TIV6_9HEMI</name>
<feature type="DNA-binding region" description="Homeobox" evidence="5">
    <location>
        <begin position="1786"/>
        <end position="1839"/>
    </location>
</feature>
<feature type="region of interest" description="Disordered" evidence="7">
    <location>
        <begin position="2048"/>
        <end position="2070"/>
    </location>
</feature>
<feature type="domain" description="Homeobox" evidence="8">
    <location>
        <begin position="2318"/>
        <end position="2380"/>
    </location>
</feature>
<dbReference type="GO" id="GO:0003677">
    <property type="term" value="F:DNA binding"/>
    <property type="evidence" value="ECO:0007669"/>
    <property type="project" value="UniProtKB-UniRule"/>
</dbReference>
<feature type="domain" description="Homeobox" evidence="8">
    <location>
        <begin position="2613"/>
        <end position="2660"/>
    </location>
</feature>
<feature type="DNA-binding region" description="Homeobox" evidence="5">
    <location>
        <begin position="2259"/>
        <end position="2296"/>
    </location>
</feature>
<feature type="region of interest" description="Disordered" evidence="7">
    <location>
        <begin position="2717"/>
        <end position="2763"/>
    </location>
</feature>
<evidence type="ECO:0000256" key="7">
    <source>
        <dbReference type="SAM" id="MobiDB-lite"/>
    </source>
</evidence>
<feature type="DNA-binding region" description="Homeobox" evidence="5">
    <location>
        <begin position="602"/>
        <end position="656"/>
    </location>
</feature>
<feature type="DNA-binding region" description="Homeobox" evidence="5">
    <location>
        <begin position="231"/>
        <end position="292"/>
    </location>
</feature>
<dbReference type="SUPFAM" id="SSF46689">
    <property type="entry name" value="Homeodomain-like"/>
    <property type="match status" value="17"/>
</dbReference>
<feature type="domain" description="Homeobox" evidence="8">
    <location>
        <begin position="1159"/>
        <end position="1219"/>
    </location>
</feature>
<feature type="compositionally biased region" description="Polar residues" evidence="7">
    <location>
        <begin position="2304"/>
        <end position="2321"/>
    </location>
</feature>
<feature type="DNA-binding region" description="Homeobox" evidence="5">
    <location>
        <begin position="3101"/>
        <end position="3160"/>
    </location>
</feature>
<feature type="DNA-binding region" description="Homeobox" evidence="5">
    <location>
        <begin position="2615"/>
        <end position="2661"/>
    </location>
</feature>
<feature type="region of interest" description="Disordered" evidence="7">
    <location>
        <begin position="3074"/>
        <end position="3102"/>
    </location>
</feature>
<feature type="domain" description="Homeobox" evidence="8">
    <location>
        <begin position="600"/>
        <end position="655"/>
    </location>
</feature>
<proteinExistence type="predicted"/>
<dbReference type="CDD" id="cd00086">
    <property type="entry name" value="homeodomain"/>
    <property type="match status" value="13"/>
</dbReference>
<feature type="DNA-binding region" description="Homeobox" evidence="5">
    <location>
        <begin position="2868"/>
        <end position="2921"/>
    </location>
</feature>
<reference evidence="9 10" key="1">
    <citation type="submission" date="2024-03" db="EMBL/GenBank/DDBJ databases">
        <title>Adaptation during the transition from Ophiocordyceps entomopathogen to insect associate is accompanied by gene loss and intensified selection.</title>
        <authorList>
            <person name="Ward C.M."/>
            <person name="Onetto C.A."/>
            <person name="Borneman A.R."/>
        </authorList>
    </citation>
    <scope>NUCLEOTIDE SEQUENCE [LARGE SCALE GENOMIC DNA]</scope>
    <source>
        <strain evidence="9">AWRI1</strain>
        <tissue evidence="9">Single Adult Female</tissue>
    </source>
</reference>
<evidence type="ECO:0000313" key="10">
    <source>
        <dbReference type="Proteomes" id="UP001367676"/>
    </source>
</evidence>
<feature type="domain" description="Homeobox" evidence="8">
    <location>
        <begin position="2391"/>
        <end position="2451"/>
    </location>
</feature>
<feature type="DNA-binding region" description="Homeobox" evidence="5">
    <location>
        <begin position="1241"/>
        <end position="1291"/>
    </location>
</feature>
<protein>
    <recommendedName>
        <fullName evidence="8">Homeobox domain-containing protein</fullName>
    </recommendedName>
</protein>